<sequence>MSNDASKDMLLREIHVVDNLQSLSSQNWRYPPNYSKSTIDPFPVTRGRTLHHRQDEKAIMRYVKIRTHHDVASKHDDLNDKWLRSKQILSKLGIGAIDNIQSSDAKCC</sequence>
<evidence type="ECO:0000313" key="2">
    <source>
        <dbReference type="Proteomes" id="UP000824120"/>
    </source>
</evidence>
<reference evidence="1 2" key="1">
    <citation type="submission" date="2020-09" db="EMBL/GenBank/DDBJ databases">
        <title>De no assembly of potato wild relative species, Solanum commersonii.</title>
        <authorList>
            <person name="Cho K."/>
        </authorList>
    </citation>
    <scope>NUCLEOTIDE SEQUENCE [LARGE SCALE GENOMIC DNA]</scope>
    <source>
        <strain evidence="1">LZ3.2</strain>
        <tissue evidence="1">Leaf</tissue>
    </source>
</reference>
<accession>A0A9J5W945</accession>
<name>A0A9J5W945_SOLCO</name>
<keyword evidence="2" id="KW-1185">Reference proteome</keyword>
<organism evidence="1 2">
    <name type="scientific">Solanum commersonii</name>
    <name type="common">Commerson's wild potato</name>
    <name type="synonym">Commerson's nightshade</name>
    <dbReference type="NCBI Taxonomy" id="4109"/>
    <lineage>
        <taxon>Eukaryota</taxon>
        <taxon>Viridiplantae</taxon>
        <taxon>Streptophyta</taxon>
        <taxon>Embryophyta</taxon>
        <taxon>Tracheophyta</taxon>
        <taxon>Spermatophyta</taxon>
        <taxon>Magnoliopsida</taxon>
        <taxon>eudicotyledons</taxon>
        <taxon>Gunneridae</taxon>
        <taxon>Pentapetalae</taxon>
        <taxon>asterids</taxon>
        <taxon>lamiids</taxon>
        <taxon>Solanales</taxon>
        <taxon>Solanaceae</taxon>
        <taxon>Solanoideae</taxon>
        <taxon>Solaneae</taxon>
        <taxon>Solanum</taxon>
    </lineage>
</organism>
<dbReference type="Proteomes" id="UP000824120">
    <property type="component" value="Chromosome 12"/>
</dbReference>
<protein>
    <submittedName>
        <fullName evidence="1">Uncharacterized protein</fullName>
    </submittedName>
</protein>
<proteinExistence type="predicted"/>
<gene>
    <name evidence="1" type="ORF">H5410_061522</name>
</gene>
<comment type="caution">
    <text evidence="1">The sequence shown here is derived from an EMBL/GenBank/DDBJ whole genome shotgun (WGS) entry which is preliminary data.</text>
</comment>
<dbReference type="AlphaFoldDB" id="A0A9J5W945"/>
<evidence type="ECO:0000313" key="1">
    <source>
        <dbReference type="EMBL" id="KAG5571756.1"/>
    </source>
</evidence>
<dbReference type="EMBL" id="JACXVP010000012">
    <property type="protein sequence ID" value="KAG5571756.1"/>
    <property type="molecule type" value="Genomic_DNA"/>
</dbReference>